<dbReference type="Proteomes" id="UP000198736">
    <property type="component" value="Unassembled WGS sequence"/>
</dbReference>
<gene>
    <name evidence="9" type="ORF">COMA2_170103</name>
</gene>
<evidence type="ECO:0000256" key="5">
    <source>
        <dbReference type="ARBA" id="ARBA00022741"/>
    </source>
</evidence>
<evidence type="ECO:0000256" key="6">
    <source>
        <dbReference type="ARBA" id="ARBA00022840"/>
    </source>
</evidence>
<dbReference type="Gene3D" id="3.30.460.10">
    <property type="entry name" value="Beta Polymerase, domain 2"/>
    <property type="match status" value="1"/>
</dbReference>
<evidence type="ECO:0000256" key="1">
    <source>
        <dbReference type="ARBA" id="ARBA00001946"/>
    </source>
</evidence>
<dbReference type="AlphaFoldDB" id="A0A0S4LCP3"/>
<evidence type="ECO:0000313" key="10">
    <source>
        <dbReference type="Proteomes" id="UP000198736"/>
    </source>
</evidence>
<evidence type="ECO:0000256" key="2">
    <source>
        <dbReference type="ARBA" id="ARBA00022679"/>
    </source>
</evidence>
<evidence type="ECO:0000256" key="3">
    <source>
        <dbReference type="ARBA" id="ARBA00022695"/>
    </source>
</evidence>
<protein>
    <submittedName>
        <fullName evidence="9">Nucleotidyltransferase</fullName>
    </submittedName>
</protein>
<evidence type="ECO:0000313" key="9">
    <source>
        <dbReference type="EMBL" id="CUS34622.1"/>
    </source>
</evidence>
<accession>A0A0S4LCP3</accession>
<feature type="domain" description="Polymerase beta nucleotidyltransferase" evidence="8">
    <location>
        <begin position="33"/>
        <end position="109"/>
    </location>
</feature>
<dbReference type="EMBL" id="CZPZ01000009">
    <property type="protein sequence ID" value="CUS34622.1"/>
    <property type="molecule type" value="Genomic_DNA"/>
</dbReference>
<dbReference type="SUPFAM" id="SSF81301">
    <property type="entry name" value="Nucleotidyltransferase"/>
    <property type="match status" value="1"/>
</dbReference>
<dbReference type="PANTHER" id="PTHR33571:SF19">
    <property type="entry name" value="PROTEIN ADENYLYLTRANSFERASE MJ0128-RELATED"/>
    <property type="match status" value="1"/>
</dbReference>
<dbReference type="STRING" id="1742973.COMA2_170103"/>
<evidence type="ECO:0000259" key="8">
    <source>
        <dbReference type="Pfam" id="PF18765"/>
    </source>
</evidence>
<keyword evidence="3" id="KW-0548">Nucleotidyltransferase</keyword>
<name>A0A0S4LCP3_9BACT</name>
<keyword evidence="5" id="KW-0547">Nucleotide-binding</keyword>
<dbReference type="CDD" id="cd05403">
    <property type="entry name" value="NT_KNTase_like"/>
    <property type="match status" value="1"/>
</dbReference>
<keyword evidence="6" id="KW-0067">ATP-binding</keyword>
<keyword evidence="7" id="KW-0460">Magnesium</keyword>
<dbReference type="PANTHER" id="PTHR33571">
    <property type="entry name" value="SSL8005 PROTEIN"/>
    <property type="match status" value="1"/>
</dbReference>
<proteinExistence type="predicted"/>
<keyword evidence="2 9" id="KW-0808">Transferase</keyword>
<dbReference type="GO" id="GO:0016779">
    <property type="term" value="F:nucleotidyltransferase activity"/>
    <property type="evidence" value="ECO:0007669"/>
    <property type="project" value="UniProtKB-KW"/>
</dbReference>
<dbReference type="GO" id="GO:0005524">
    <property type="term" value="F:ATP binding"/>
    <property type="evidence" value="ECO:0007669"/>
    <property type="project" value="UniProtKB-KW"/>
</dbReference>
<sequence>MPQISLAHRSRSTFKTGRSLSRYLTLLRRQLPVLRKQYHIHSLGVFGSYIHGTQKHDSDLDLLVEFTQEPSLFEFIELEDRLSVLLRVKVDLVMKNTLKPMIGRQILKEVVGL</sequence>
<keyword evidence="4" id="KW-0479">Metal-binding</keyword>
<evidence type="ECO:0000256" key="4">
    <source>
        <dbReference type="ARBA" id="ARBA00022723"/>
    </source>
</evidence>
<dbReference type="InterPro" id="IPR041633">
    <property type="entry name" value="Polbeta"/>
</dbReference>
<dbReference type="InterPro" id="IPR052038">
    <property type="entry name" value="Type-VII_TA_antitoxin"/>
</dbReference>
<dbReference type="Pfam" id="PF18765">
    <property type="entry name" value="Polbeta"/>
    <property type="match status" value="1"/>
</dbReference>
<comment type="cofactor">
    <cofactor evidence="1">
        <name>Mg(2+)</name>
        <dbReference type="ChEBI" id="CHEBI:18420"/>
    </cofactor>
</comment>
<dbReference type="GO" id="GO:0046872">
    <property type="term" value="F:metal ion binding"/>
    <property type="evidence" value="ECO:0007669"/>
    <property type="project" value="UniProtKB-KW"/>
</dbReference>
<reference evidence="10" key="1">
    <citation type="submission" date="2015-10" db="EMBL/GenBank/DDBJ databases">
        <authorList>
            <person name="Luecker S."/>
            <person name="Luecker S."/>
        </authorList>
    </citation>
    <scope>NUCLEOTIDE SEQUENCE [LARGE SCALE GENOMIC DNA]</scope>
</reference>
<dbReference type="InterPro" id="IPR043519">
    <property type="entry name" value="NT_sf"/>
</dbReference>
<evidence type="ECO:0000256" key="7">
    <source>
        <dbReference type="ARBA" id="ARBA00022842"/>
    </source>
</evidence>
<organism evidence="9 10">
    <name type="scientific">Candidatus Nitrospira nitrificans</name>
    <dbReference type="NCBI Taxonomy" id="1742973"/>
    <lineage>
        <taxon>Bacteria</taxon>
        <taxon>Pseudomonadati</taxon>
        <taxon>Nitrospirota</taxon>
        <taxon>Nitrospiria</taxon>
        <taxon>Nitrospirales</taxon>
        <taxon>Nitrospiraceae</taxon>
        <taxon>Nitrospira</taxon>
    </lineage>
</organism>
<keyword evidence="10" id="KW-1185">Reference proteome</keyword>